<proteinExistence type="predicted"/>
<dbReference type="Gene3D" id="3.30.450.20">
    <property type="entry name" value="PAS domain"/>
    <property type="match status" value="1"/>
</dbReference>
<dbReference type="GO" id="GO:0005524">
    <property type="term" value="F:ATP binding"/>
    <property type="evidence" value="ECO:0007669"/>
    <property type="project" value="UniProtKB-KW"/>
</dbReference>
<dbReference type="AlphaFoldDB" id="A0A4R6AJB3"/>
<reference evidence="10 11" key="1">
    <citation type="submission" date="2019-03" db="EMBL/GenBank/DDBJ databases">
        <title>Primorskyibacter sp. SS33 isolated from sediments.</title>
        <authorList>
            <person name="Xunke S."/>
        </authorList>
    </citation>
    <scope>NUCLEOTIDE SEQUENCE [LARGE SCALE GENOMIC DNA]</scope>
    <source>
        <strain evidence="10 11">SS33</strain>
    </source>
</reference>
<comment type="caution">
    <text evidence="10">The sequence shown here is derived from an EMBL/GenBank/DDBJ whole genome shotgun (WGS) entry which is preliminary data.</text>
</comment>
<comment type="catalytic activity">
    <reaction evidence="1">
        <text>ATP + protein L-histidine = ADP + protein N-phospho-L-histidine.</text>
        <dbReference type="EC" id="2.7.13.3"/>
    </reaction>
</comment>
<dbReference type="PANTHER" id="PTHR43065">
    <property type="entry name" value="SENSOR HISTIDINE KINASE"/>
    <property type="match status" value="1"/>
</dbReference>
<dbReference type="InterPro" id="IPR035965">
    <property type="entry name" value="PAS-like_dom_sf"/>
</dbReference>
<dbReference type="InterPro" id="IPR036097">
    <property type="entry name" value="HisK_dim/P_sf"/>
</dbReference>
<keyword evidence="4" id="KW-0808">Transferase</keyword>
<evidence type="ECO:0000256" key="4">
    <source>
        <dbReference type="ARBA" id="ARBA00022679"/>
    </source>
</evidence>
<dbReference type="Pfam" id="PF00989">
    <property type="entry name" value="PAS"/>
    <property type="match status" value="1"/>
</dbReference>
<organism evidence="10 11">
    <name type="scientific">Palleronia sediminis</name>
    <dbReference type="NCBI Taxonomy" id="2547833"/>
    <lineage>
        <taxon>Bacteria</taxon>
        <taxon>Pseudomonadati</taxon>
        <taxon>Pseudomonadota</taxon>
        <taxon>Alphaproteobacteria</taxon>
        <taxon>Rhodobacterales</taxon>
        <taxon>Roseobacteraceae</taxon>
        <taxon>Palleronia</taxon>
    </lineage>
</organism>
<evidence type="ECO:0000256" key="8">
    <source>
        <dbReference type="ARBA" id="ARBA00023012"/>
    </source>
</evidence>
<evidence type="ECO:0000313" key="11">
    <source>
        <dbReference type="Proteomes" id="UP000295701"/>
    </source>
</evidence>
<dbReference type="SUPFAM" id="SSF55785">
    <property type="entry name" value="PYP-like sensor domain (PAS domain)"/>
    <property type="match status" value="1"/>
</dbReference>
<dbReference type="EC" id="2.7.13.3" evidence="2"/>
<keyword evidence="6" id="KW-0418">Kinase</keyword>
<dbReference type="Gene3D" id="3.30.565.10">
    <property type="entry name" value="Histidine kinase-like ATPase, C-terminal domain"/>
    <property type="match status" value="1"/>
</dbReference>
<keyword evidence="11" id="KW-1185">Reference proteome</keyword>
<dbReference type="SMART" id="SM00388">
    <property type="entry name" value="HisKA"/>
    <property type="match status" value="1"/>
</dbReference>
<feature type="domain" description="Histidine kinase" evidence="9">
    <location>
        <begin position="137"/>
        <end position="354"/>
    </location>
</feature>
<dbReference type="SUPFAM" id="SSF47384">
    <property type="entry name" value="Homodimeric domain of signal transducing histidine kinase"/>
    <property type="match status" value="1"/>
</dbReference>
<dbReference type="InterPro" id="IPR004358">
    <property type="entry name" value="Sig_transdc_His_kin-like_C"/>
</dbReference>
<dbReference type="InterPro" id="IPR003594">
    <property type="entry name" value="HATPase_dom"/>
</dbReference>
<dbReference type="SUPFAM" id="SSF55874">
    <property type="entry name" value="ATPase domain of HSP90 chaperone/DNA topoisomerase II/histidine kinase"/>
    <property type="match status" value="1"/>
</dbReference>
<dbReference type="SMART" id="SM00091">
    <property type="entry name" value="PAS"/>
    <property type="match status" value="1"/>
</dbReference>
<keyword evidence="5" id="KW-0547">Nucleotide-binding</keyword>
<evidence type="ECO:0000256" key="5">
    <source>
        <dbReference type="ARBA" id="ARBA00022741"/>
    </source>
</evidence>
<dbReference type="CDD" id="cd00130">
    <property type="entry name" value="PAS"/>
    <property type="match status" value="1"/>
</dbReference>
<dbReference type="Proteomes" id="UP000295701">
    <property type="component" value="Unassembled WGS sequence"/>
</dbReference>
<evidence type="ECO:0000256" key="3">
    <source>
        <dbReference type="ARBA" id="ARBA00022553"/>
    </source>
</evidence>
<dbReference type="InterPro" id="IPR005467">
    <property type="entry name" value="His_kinase_dom"/>
</dbReference>
<sequence length="367" mass="38840">MRGVNRAERIWAAMPVPAILIDAADRIAEVNAAAEDFLGTSEKSLRGAPIFDRVFIDAPIDGALARMRRDRAPLYANAVEVGGGQAPPETCNLSIAPVPGLEGHILVMLSPRQVAGRLGKAGEPRNAARAAIGMAEMLAHEIKNPLAGITGAAQLLSMGLDPEGVALTDLIVAESRRIVALLDQVEQFGNLAPPRRRAVNLHTMLDRARNSAALGAAAQMRIEPRYDPSLPAAWIDSDQMQQAVLNLMRNAAEAAGPGGGTIVLRSFYDAGLRLRRPDGSGRALPLQIEVIDDGPGIAADMLDGIFDPFVSGRENGTGLGLALVSRIVADHEGLVSVDSRPGRTAFRISLPAAPETALRDPTPQEVR</sequence>
<evidence type="ECO:0000256" key="2">
    <source>
        <dbReference type="ARBA" id="ARBA00012438"/>
    </source>
</evidence>
<dbReference type="GO" id="GO:0006355">
    <property type="term" value="P:regulation of DNA-templated transcription"/>
    <property type="evidence" value="ECO:0007669"/>
    <property type="project" value="InterPro"/>
</dbReference>
<dbReference type="PRINTS" id="PR00344">
    <property type="entry name" value="BCTRLSENSOR"/>
</dbReference>
<dbReference type="SMART" id="SM00387">
    <property type="entry name" value="HATPase_c"/>
    <property type="match status" value="1"/>
</dbReference>
<keyword evidence="7" id="KW-0067">ATP-binding</keyword>
<dbReference type="InterPro" id="IPR003661">
    <property type="entry name" value="HisK_dim/P_dom"/>
</dbReference>
<dbReference type="PROSITE" id="PS50109">
    <property type="entry name" value="HIS_KIN"/>
    <property type="match status" value="1"/>
</dbReference>
<dbReference type="EMBL" id="SNAA01000002">
    <property type="protein sequence ID" value="TDL83597.1"/>
    <property type="molecule type" value="Genomic_DNA"/>
</dbReference>
<dbReference type="Gene3D" id="1.10.287.130">
    <property type="match status" value="1"/>
</dbReference>
<evidence type="ECO:0000256" key="7">
    <source>
        <dbReference type="ARBA" id="ARBA00022840"/>
    </source>
</evidence>
<dbReference type="GO" id="GO:0000155">
    <property type="term" value="F:phosphorelay sensor kinase activity"/>
    <property type="evidence" value="ECO:0007669"/>
    <property type="project" value="InterPro"/>
</dbReference>
<evidence type="ECO:0000256" key="1">
    <source>
        <dbReference type="ARBA" id="ARBA00000085"/>
    </source>
</evidence>
<keyword evidence="3" id="KW-0597">Phosphoprotein</keyword>
<dbReference type="InterPro" id="IPR013767">
    <property type="entry name" value="PAS_fold"/>
</dbReference>
<protein>
    <recommendedName>
        <fullName evidence="2">histidine kinase</fullName>
        <ecNumber evidence="2">2.7.13.3</ecNumber>
    </recommendedName>
</protein>
<dbReference type="PANTHER" id="PTHR43065:SF10">
    <property type="entry name" value="PEROXIDE STRESS-ACTIVATED HISTIDINE KINASE MAK3"/>
    <property type="match status" value="1"/>
</dbReference>
<dbReference type="InterPro" id="IPR000014">
    <property type="entry name" value="PAS"/>
</dbReference>
<dbReference type="InterPro" id="IPR036890">
    <property type="entry name" value="HATPase_C_sf"/>
</dbReference>
<dbReference type="OrthoDB" id="9789238at2"/>
<name>A0A4R6AJB3_9RHOB</name>
<accession>A0A4R6AJB3</accession>
<evidence type="ECO:0000259" key="9">
    <source>
        <dbReference type="PROSITE" id="PS50109"/>
    </source>
</evidence>
<dbReference type="CDD" id="cd00082">
    <property type="entry name" value="HisKA"/>
    <property type="match status" value="1"/>
</dbReference>
<evidence type="ECO:0000313" key="10">
    <source>
        <dbReference type="EMBL" id="TDL83597.1"/>
    </source>
</evidence>
<evidence type="ECO:0000256" key="6">
    <source>
        <dbReference type="ARBA" id="ARBA00022777"/>
    </source>
</evidence>
<keyword evidence="8" id="KW-0902">Two-component regulatory system</keyword>
<dbReference type="Pfam" id="PF00512">
    <property type="entry name" value="HisKA"/>
    <property type="match status" value="1"/>
</dbReference>
<dbReference type="Pfam" id="PF02518">
    <property type="entry name" value="HATPase_c"/>
    <property type="match status" value="1"/>
</dbReference>
<gene>
    <name evidence="10" type="ORF">E2L08_02825</name>
</gene>